<keyword evidence="2" id="KW-0732">Signal</keyword>
<proteinExistence type="predicted"/>
<accession>A0A956NHM7</accession>
<evidence type="ECO:0000313" key="3">
    <source>
        <dbReference type="EMBL" id="MCA9757184.1"/>
    </source>
</evidence>
<sequence length="466" mass="50682">MPAPKSKISASWMRTLAWLLLFGALSVSRGVAAALADASTQGTPAAADEPSNENPFGADDPFAAEDPFGAGSPFGDDDPFGMETTDWDSVFAAVDDDFDRASGRLSPIIDLTYDKVAGFHIAGGVTVGPVWERRIRTESRFGYDFGRSKPTGQGSVRLGELDKERYWVQVEAHSGIASFGSHQPYGNPIFAIVGGYDARSYLREEGGELRFSWKPYRTWTLQTALLRTHQAPSPLTSSEHIFGSDRWMEQNALAKRWTGTGIELSASHRPRYSEDVVLPGTYITANVRTHGGALSSGPEFTHASVSGKQIWLPRGKDELYVIADLGFTGGDAPPQFAQDLGGHGGLRGFEPRFVTGTHRAFLRAQFAWANDKVGKIKTPIFGKTKLRFVPFAEVGSVWGTDPIHDAGDLADLPDRNQVHWDLGVGLRRNVDSSGLLSYLQVDFAWPMGADTGPARITLTLSARGFD</sequence>
<dbReference type="Proteomes" id="UP000739538">
    <property type="component" value="Unassembled WGS sequence"/>
</dbReference>
<evidence type="ECO:0008006" key="5">
    <source>
        <dbReference type="Google" id="ProtNLM"/>
    </source>
</evidence>
<reference evidence="3" key="2">
    <citation type="journal article" date="2021" name="Microbiome">
        <title>Successional dynamics and alternative stable states in a saline activated sludge microbial community over 9 years.</title>
        <authorList>
            <person name="Wang Y."/>
            <person name="Ye J."/>
            <person name="Ju F."/>
            <person name="Liu L."/>
            <person name="Boyd J.A."/>
            <person name="Deng Y."/>
            <person name="Parks D.H."/>
            <person name="Jiang X."/>
            <person name="Yin X."/>
            <person name="Woodcroft B.J."/>
            <person name="Tyson G.W."/>
            <person name="Hugenholtz P."/>
            <person name="Polz M.F."/>
            <person name="Zhang T."/>
        </authorList>
    </citation>
    <scope>NUCLEOTIDE SEQUENCE</scope>
    <source>
        <strain evidence="3">HKST-UBA02</strain>
    </source>
</reference>
<reference evidence="3" key="1">
    <citation type="submission" date="2020-04" db="EMBL/GenBank/DDBJ databases">
        <authorList>
            <person name="Zhang T."/>
        </authorList>
    </citation>
    <scope>NUCLEOTIDE SEQUENCE</scope>
    <source>
        <strain evidence="3">HKST-UBA02</strain>
    </source>
</reference>
<dbReference type="Gene3D" id="2.40.160.50">
    <property type="entry name" value="membrane protein fhac: a member of the omp85/tpsb transporter family"/>
    <property type="match status" value="1"/>
</dbReference>
<feature type="signal peptide" evidence="2">
    <location>
        <begin position="1"/>
        <end position="33"/>
    </location>
</feature>
<dbReference type="AlphaFoldDB" id="A0A956NHM7"/>
<protein>
    <recommendedName>
        <fullName evidence="5">Bacterial surface antigen (D15) domain-containing protein</fullName>
    </recommendedName>
</protein>
<feature type="region of interest" description="Disordered" evidence="1">
    <location>
        <begin position="42"/>
        <end position="77"/>
    </location>
</feature>
<gene>
    <name evidence="3" type="ORF">KDA27_15370</name>
</gene>
<feature type="chain" id="PRO_5037768321" description="Bacterial surface antigen (D15) domain-containing protein" evidence="2">
    <location>
        <begin position="34"/>
        <end position="466"/>
    </location>
</feature>
<evidence type="ECO:0000256" key="1">
    <source>
        <dbReference type="SAM" id="MobiDB-lite"/>
    </source>
</evidence>
<comment type="caution">
    <text evidence="3">The sequence shown here is derived from an EMBL/GenBank/DDBJ whole genome shotgun (WGS) entry which is preliminary data.</text>
</comment>
<dbReference type="EMBL" id="JAGQHS010000086">
    <property type="protein sequence ID" value="MCA9757184.1"/>
    <property type="molecule type" value="Genomic_DNA"/>
</dbReference>
<organism evidence="3 4">
    <name type="scientific">Eiseniibacteriota bacterium</name>
    <dbReference type="NCBI Taxonomy" id="2212470"/>
    <lineage>
        <taxon>Bacteria</taxon>
        <taxon>Candidatus Eiseniibacteriota</taxon>
    </lineage>
</organism>
<name>A0A956NHM7_UNCEI</name>
<evidence type="ECO:0000256" key="2">
    <source>
        <dbReference type="SAM" id="SignalP"/>
    </source>
</evidence>
<evidence type="ECO:0000313" key="4">
    <source>
        <dbReference type="Proteomes" id="UP000739538"/>
    </source>
</evidence>